<evidence type="ECO:0000313" key="1">
    <source>
        <dbReference type="EMBL" id="OAV61522.1"/>
    </source>
</evidence>
<evidence type="ECO:0008006" key="3">
    <source>
        <dbReference type="Google" id="ProtNLM"/>
    </source>
</evidence>
<dbReference type="Pfam" id="PF10604">
    <property type="entry name" value="Polyketide_cyc2"/>
    <property type="match status" value="1"/>
</dbReference>
<accession>A0A1B7M0B2</accession>
<dbReference type="STRING" id="1837282.A6F49_08765"/>
<organism evidence="1 2">
    <name type="scientific">Enteractinococcus helveticum</name>
    <dbReference type="NCBI Taxonomy" id="1837282"/>
    <lineage>
        <taxon>Bacteria</taxon>
        <taxon>Bacillati</taxon>
        <taxon>Actinomycetota</taxon>
        <taxon>Actinomycetes</taxon>
        <taxon>Micrococcales</taxon>
        <taxon>Micrococcaceae</taxon>
    </lineage>
</organism>
<dbReference type="RefSeq" id="WP_043057596.1">
    <property type="nucleotide sequence ID" value="NZ_LXEY01000016.1"/>
</dbReference>
<dbReference type="EMBL" id="LXEY01000016">
    <property type="protein sequence ID" value="OAV61522.1"/>
    <property type="molecule type" value="Genomic_DNA"/>
</dbReference>
<reference evidence="1 2" key="1">
    <citation type="submission" date="2016-04" db="EMBL/GenBank/DDBJ databases">
        <title>First whole genome shotgun sequence of the bacterium Enteractinococcus sp. strain UASWS1574.</title>
        <authorList>
            <person name="Crovadore J."/>
            <person name="Chablais R."/>
            <person name="Lefort F."/>
        </authorList>
    </citation>
    <scope>NUCLEOTIDE SEQUENCE [LARGE SCALE GENOMIC DNA]</scope>
    <source>
        <strain evidence="1 2">UASWS1574</strain>
    </source>
</reference>
<dbReference type="AlphaFoldDB" id="A0A1B7M0B2"/>
<gene>
    <name evidence="1" type="ORF">A6F49_08765</name>
</gene>
<dbReference type="InterPro" id="IPR023393">
    <property type="entry name" value="START-like_dom_sf"/>
</dbReference>
<dbReference type="Gene3D" id="3.30.530.20">
    <property type="match status" value="1"/>
</dbReference>
<dbReference type="InterPro" id="IPR019587">
    <property type="entry name" value="Polyketide_cyclase/dehydratase"/>
</dbReference>
<dbReference type="OrthoDB" id="6624781at2"/>
<dbReference type="SUPFAM" id="SSF55961">
    <property type="entry name" value="Bet v1-like"/>
    <property type="match status" value="1"/>
</dbReference>
<dbReference type="Proteomes" id="UP000078292">
    <property type="component" value="Unassembled WGS sequence"/>
</dbReference>
<sequence>MTEQTQYPQRVHEIDTGPFTISYRVHVDASVDQLWSLAVNPHRHHELDGGGSLTNQVSGPETLTEGDTFNIWMRQFGVPYTLKMRVLIADPHREIAWQHPAKLVWAWTFEPTDDGTWVTETFDYRQVSPLMLRLWKAVDLFNHNAHNIRATLQGLQGHYAKGSHD</sequence>
<keyword evidence="2" id="KW-1185">Reference proteome</keyword>
<protein>
    <recommendedName>
        <fullName evidence="3">Polyketide cyclase</fullName>
    </recommendedName>
</protein>
<comment type="caution">
    <text evidence="1">The sequence shown here is derived from an EMBL/GenBank/DDBJ whole genome shotgun (WGS) entry which is preliminary data.</text>
</comment>
<name>A0A1B7M0B2_9MICC</name>
<proteinExistence type="predicted"/>
<evidence type="ECO:0000313" key="2">
    <source>
        <dbReference type="Proteomes" id="UP000078292"/>
    </source>
</evidence>